<organism evidence="3 4">
    <name type="scientific">Runella slithyformis (strain ATCC 29530 / DSM 19594 / LMG 11500 / NCIMB 11436 / LSU 4)</name>
    <dbReference type="NCBI Taxonomy" id="761193"/>
    <lineage>
        <taxon>Bacteria</taxon>
        <taxon>Pseudomonadati</taxon>
        <taxon>Bacteroidota</taxon>
        <taxon>Cytophagia</taxon>
        <taxon>Cytophagales</taxon>
        <taxon>Spirosomataceae</taxon>
        <taxon>Runella</taxon>
    </lineage>
</organism>
<sequence length="454" mass="53286">MSKKIRKSYVKEDVRFIKKANELVEARYKFDIWETRIFAITLSMIHPSDADFKEYKINVGQVIEEFGLSKGGEIYQFLREAALNLQKKIIAIQSERDGLKTELTIPLFTGIERVIDERAKKDAEKSIWVTFEPRLKPFLLELKARYLIYDIRSILSIKSVHSIRIYELLKQYEKIGSRTFDIDELKLILGIAPEEYALYGHFKDKVILKAQEDLNANRDTDIKFSFEEIKQGRKVVKIKFNILTHLPERKQLLDLPLFSTEEGTVQNELSILTADLIPDQTLQQWLSKYTYDDVKTGIVYTLNRLKAGEKIKNIPAYMAKMISTKGIIDPIEVKRQHRTKLATQQQQQANEIVVLENELEKVRIGHYEKQKLIVGDIFEQTPEIRLQIIEGLKYSRDWDRKKDDQENLNREHIQTLIFMKAMQKFPEQFIVINKDFEQKEAELKSKLRSLGWLG</sequence>
<dbReference type="KEGG" id="rsi:Runsl_5775"/>
<keyword evidence="4" id="KW-1185">Reference proteome</keyword>
<accession>A0A7U3ZRT0</accession>
<dbReference type="SUPFAM" id="SSF46785">
    <property type="entry name" value="Winged helix' DNA-binding domain"/>
    <property type="match status" value="2"/>
</dbReference>
<dbReference type="AlphaFoldDB" id="A0A7U3ZRT0"/>
<comment type="similarity">
    <text evidence="1">Belongs to the initiator RepB protein family.</text>
</comment>
<dbReference type="Gene3D" id="1.10.10.10">
    <property type="entry name" value="Winged helix-like DNA-binding domain superfamily/Winged helix DNA-binding domain"/>
    <property type="match status" value="2"/>
</dbReference>
<dbReference type="GO" id="GO:0006270">
    <property type="term" value="P:DNA replication initiation"/>
    <property type="evidence" value="ECO:0007669"/>
    <property type="project" value="InterPro"/>
</dbReference>
<dbReference type="RefSeq" id="WP_013931298.1">
    <property type="nucleotide sequence ID" value="NC_015705.1"/>
</dbReference>
<dbReference type="Pfam" id="PF21205">
    <property type="entry name" value="Rep3_C"/>
    <property type="match status" value="1"/>
</dbReference>
<dbReference type="InterPro" id="IPR000525">
    <property type="entry name" value="Initiator_Rep_WH1"/>
</dbReference>
<dbReference type="Proteomes" id="UP000000493">
    <property type="component" value="Plasmid pRUNSL04"/>
</dbReference>
<reference evidence="4" key="1">
    <citation type="submission" date="2011-06" db="EMBL/GenBank/DDBJ databases">
        <title>The complete genome of plasmid 4 of Runella slithyformis DSM 19594.</title>
        <authorList>
            <consortium name="US DOE Joint Genome Institute (JGI-PGF)"/>
            <person name="Lucas S."/>
            <person name="Han J."/>
            <person name="Lapidus A."/>
            <person name="Bruce D."/>
            <person name="Goodwin L."/>
            <person name="Pitluck S."/>
            <person name="Peters L."/>
            <person name="Kyrpides N."/>
            <person name="Mavromatis K."/>
            <person name="Ivanova N."/>
            <person name="Ovchinnikova G."/>
            <person name="Zhang X."/>
            <person name="Misra M."/>
            <person name="Detter J.C."/>
            <person name="Tapia R."/>
            <person name="Han C."/>
            <person name="Land M."/>
            <person name="Hauser L."/>
            <person name="Markowitz V."/>
            <person name="Cheng J.-F."/>
            <person name="Hugenholtz P."/>
            <person name="Woyke T."/>
            <person name="Wu D."/>
            <person name="Tindall B."/>
            <person name="Faehrich R."/>
            <person name="Brambilla E."/>
            <person name="Klenk H.-P."/>
            <person name="Eisen J.A."/>
        </authorList>
    </citation>
    <scope>NUCLEOTIDE SEQUENCE [LARGE SCALE GENOMIC DNA]</scope>
    <source>
        <strain evidence="4">ATCC 29530 / DSM 19594 / LMG 11500 / NCIMB 11436 / LSU 4</strain>
        <plasmid evidence="4">pRUNSL04</plasmid>
    </source>
</reference>
<dbReference type="InterPro" id="IPR036390">
    <property type="entry name" value="WH_DNA-bd_sf"/>
</dbReference>
<proteinExistence type="inferred from homology"/>
<dbReference type="InterPro" id="IPR036388">
    <property type="entry name" value="WH-like_DNA-bd_sf"/>
</dbReference>
<evidence type="ECO:0000256" key="1">
    <source>
        <dbReference type="ARBA" id="ARBA00038283"/>
    </source>
</evidence>
<dbReference type="EMBL" id="CP002863">
    <property type="protein sequence ID" value="AEI52186.1"/>
    <property type="molecule type" value="Genomic_DNA"/>
</dbReference>
<evidence type="ECO:0000313" key="3">
    <source>
        <dbReference type="EMBL" id="AEI52186.1"/>
    </source>
</evidence>
<gene>
    <name evidence="3" type="ordered locus">Runsl_5775</name>
</gene>
<reference evidence="3 4" key="2">
    <citation type="journal article" date="2012" name="Stand. Genomic Sci.">
        <title>Complete genome sequence of the aquatic bacterium Runella slithyformis type strain (LSU 4(T)).</title>
        <authorList>
            <person name="Copeland A."/>
            <person name="Zhang X."/>
            <person name="Misra M."/>
            <person name="Lapidus A."/>
            <person name="Nolan M."/>
            <person name="Lucas S."/>
            <person name="Deshpande S."/>
            <person name="Cheng J.F."/>
            <person name="Tapia R."/>
            <person name="Goodwin L.A."/>
            <person name="Pitluck S."/>
            <person name="Liolios K."/>
            <person name="Pagani I."/>
            <person name="Ivanova N."/>
            <person name="Mikhailova N."/>
            <person name="Pati A."/>
            <person name="Chen A."/>
            <person name="Palaniappan K."/>
            <person name="Land M."/>
            <person name="Hauser L."/>
            <person name="Pan C."/>
            <person name="Jeffries C.D."/>
            <person name="Detter J.C."/>
            <person name="Brambilla E.M."/>
            <person name="Rohde M."/>
            <person name="Djao O.D."/>
            <person name="Goker M."/>
            <person name="Sikorski J."/>
            <person name="Tindall B.J."/>
            <person name="Woyke T."/>
            <person name="Bristow J."/>
            <person name="Eisen J.A."/>
            <person name="Markowitz V."/>
            <person name="Hugenholtz P."/>
            <person name="Kyrpides N.C."/>
            <person name="Klenk H.P."/>
            <person name="Mavromatis K."/>
        </authorList>
    </citation>
    <scope>NUCLEOTIDE SEQUENCE [LARGE SCALE GENOMIC DNA]</scope>
    <source>
        <strain evidence="4">ATCC 29530 / DSM 19594 / LMG 11500 / NCIMB 11436 / LSU 4</strain>
    </source>
</reference>
<name>A0A7U3ZRT0_RUNSL</name>
<feature type="domain" description="Initiator Rep protein WH1" evidence="2">
    <location>
        <begin position="17"/>
        <end position="170"/>
    </location>
</feature>
<geneLocation type="plasmid" evidence="3 4">
    <name>pRUNSL04</name>
</geneLocation>
<evidence type="ECO:0000259" key="2">
    <source>
        <dbReference type="Pfam" id="PF01051"/>
    </source>
</evidence>
<dbReference type="Pfam" id="PF01051">
    <property type="entry name" value="Rep3_N"/>
    <property type="match status" value="1"/>
</dbReference>
<keyword evidence="3" id="KW-0614">Plasmid</keyword>
<dbReference type="GO" id="GO:0003887">
    <property type="term" value="F:DNA-directed DNA polymerase activity"/>
    <property type="evidence" value="ECO:0007669"/>
    <property type="project" value="InterPro"/>
</dbReference>
<evidence type="ECO:0000313" key="4">
    <source>
        <dbReference type="Proteomes" id="UP000000493"/>
    </source>
</evidence>
<protein>
    <submittedName>
        <fullName evidence="3">Initiator RepB protein</fullName>
    </submittedName>
</protein>